<dbReference type="AlphaFoldDB" id="A0A7D9IQZ1"/>
<gene>
    <name evidence="3" type="ORF">PACLA_8A048746</name>
</gene>
<feature type="compositionally biased region" description="Basic and acidic residues" evidence="1">
    <location>
        <begin position="214"/>
        <end position="227"/>
    </location>
</feature>
<feature type="region of interest" description="Disordered" evidence="1">
    <location>
        <begin position="214"/>
        <end position="238"/>
    </location>
</feature>
<dbReference type="Pfam" id="PF20700">
    <property type="entry name" value="Mutator"/>
    <property type="match status" value="1"/>
</dbReference>
<name>A0A7D9IQZ1_PARCT</name>
<proteinExistence type="predicted"/>
<evidence type="ECO:0000259" key="2">
    <source>
        <dbReference type="Pfam" id="PF20700"/>
    </source>
</evidence>
<dbReference type="InterPro" id="IPR049012">
    <property type="entry name" value="Mutator_transp_dom"/>
</dbReference>
<dbReference type="EMBL" id="CACRXK020007089">
    <property type="protein sequence ID" value="CAB4011262.1"/>
    <property type="molecule type" value="Genomic_DNA"/>
</dbReference>
<dbReference type="OrthoDB" id="5989963at2759"/>
<protein>
    <recommendedName>
        <fullName evidence="2">Mutator-like transposase domain-containing protein</fullName>
    </recommendedName>
</protein>
<comment type="caution">
    <text evidence="3">The sequence shown here is derived from an EMBL/GenBank/DDBJ whole genome shotgun (WGS) entry which is preliminary data.</text>
</comment>
<accession>A0A7D9IQZ1</accession>
<feature type="domain" description="Mutator-like transposase" evidence="2">
    <location>
        <begin position="1"/>
        <end position="54"/>
    </location>
</feature>
<organism evidence="3 4">
    <name type="scientific">Paramuricea clavata</name>
    <name type="common">Red gorgonian</name>
    <name type="synonym">Violescent sea-whip</name>
    <dbReference type="NCBI Taxonomy" id="317549"/>
    <lineage>
        <taxon>Eukaryota</taxon>
        <taxon>Metazoa</taxon>
        <taxon>Cnidaria</taxon>
        <taxon>Anthozoa</taxon>
        <taxon>Octocorallia</taxon>
        <taxon>Malacalcyonacea</taxon>
        <taxon>Plexauridae</taxon>
        <taxon>Paramuricea</taxon>
    </lineage>
</organism>
<feature type="compositionally biased region" description="Basic residues" evidence="1">
    <location>
        <begin position="228"/>
        <end position="238"/>
    </location>
</feature>
<dbReference type="Proteomes" id="UP001152795">
    <property type="component" value="Unassembled WGS sequence"/>
</dbReference>
<keyword evidence="4" id="KW-1185">Reference proteome</keyword>
<sequence>MEHDSAVEMFNNALKENIKFSTYTGDDDSTTEARIRQKVSYGVEKLSDVVHTQVKYFSYGIAQNKGNSKKIQSVIKNVVPHAFGKHIVTRPGVITRRTPENTSTNLFLMISKDLYGDKLEAALQQIFNEYSTDIVAEKLAPLTNSQQNESLNGVIGSKNPKIRFYGGSETTNFLAACGVAQTNLRYGYINKTLQALNIEPGRFCEQFNERMTQKLNHDKSRKSTVDFKRRRSHMQSQA</sequence>
<evidence type="ECO:0000313" key="3">
    <source>
        <dbReference type="EMBL" id="CAB4011262.1"/>
    </source>
</evidence>
<evidence type="ECO:0000313" key="4">
    <source>
        <dbReference type="Proteomes" id="UP001152795"/>
    </source>
</evidence>
<reference evidence="3" key="1">
    <citation type="submission" date="2020-04" db="EMBL/GenBank/DDBJ databases">
        <authorList>
            <person name="Alioto T."/>
            <person name="Alioto T."/>
            <person name="Gomez Garrido J."/>
        </authorList>
    </citation>
    <scope>NUCLEOTIDE SEQUENCE</scope>
    <source>
        <strain evidence="3">A484AB</strain>
    </source>
</reference>
<evidence type="ECO:0000256" key="1">
    <source>
        <dbReference type="SAM" id="MobiDB-lite"/>
    </source>
</evidence>